<keyword evidence="7 8" id="KW-0472">Membrane</keyword>
<name>A0ABW7EYF7_9BURK</name>
<feature type="transmembrane region" description="Helical" evidence="8">
    <location>
        <begin position="85"/>
        <end position="103"/>
    </location>
</feature>
<dbReference type="InterPro" id="IPR038731">
    <property type="entry name" value="RgtA/B/C-like"/>
</dbReference>
<evidence type="ECO:0000256" key="3">
    <source>
        <dbReference type="ARBA" id="ARBA00022676"/>
    </source>
</evidence>
<dbReference type="GO" id="GO:0016757">
    <property type="term" value="F:glycosyltransferase activity"/>
    <property type="evidence" value="ECO:0007669"/>
    <property type="project" value="UniProtKB-KW"/>
</dbReference>
<feature type="transmembrane region" description="Helical" evidence="8">
    <location>
        <begin position="257"/>
        <end position="279"/>
    </location>
</feature>
<gene>
    <name evidence="10" type="ORF">ACG00Y_01165</name>
</gene>
<feature type="transmembrane region" description="Helical" evidence="8">
    <location>
        <begin position="110"/>
        <end position="130"/>
    </location>
</feature>
<evidence type="ECO:0000259" key="9">
    <source>
        <dbReference type="Pfam" id="PF13231"/>
    </source>
</evidence>
<evidence type="ECO:0000256" key="7">
    <source>
        <dbReference type="ARBA" id="ARBA00023136"/>
    </source>
</evidence>
<feature type="transmembrane region" description="Helical" evidence="8">
    <location>
        <begin position="291"/>
        <end position="312"/>
    </location>
</feature>
<dbReference type="InterPro" id="IPR050297">
    <property type="entry name" value="LipidA_mod_glycosyltrf_83"/>
</dbReference>
<protein>
    <submittedName>
        <fullName evidence="10">ArnT family glycosyltransferase</fullName>
        <ecNumber evidence="10">2.4.-.-</ecNumber>
    </submittedName>
</protein>
<evidence type="ECO:0000256" key="4">
    <source>
        <dbReference type="ARBA" id="ARBA00022679"/>
    </source>
</evidence>
<comment type="caution">
    <text evidence="10">The sequence shown here is derived from an EMBL/GenBank/DDBJ whole genome shotgun (WGS) entry which is preliminary data.</text>
</comment>
<comment type="subcellular location">
    <subcellularLocation>
        <location evidence="1">Cell membrane</location>
        <topology evidence="1">Multi-pass membrane protein</topology>
    </subcellularLocation>
</comment>
<evidence type="ECO:0000256" key="1">
    <source>
        <dbReference type="ARBA" id="ARBA00004651"/>
    </source>
</evidence>
<feature type="transmembrane region" description="Helical" evidence="8">
    <location>
        <begin position="321"/>
        <end position="342"/>
    </location>
</feature>
<feature type="domain" description="Glycosyltransferase RgtA/B/C/D-like" evidence="9">
    <location>
        <begin position="74"/>
        <end position="217"/>
    </location>
</feature>
<keyword evidence="11" id="KW-1185">Reference proteome</keyword>
<dbReference type="RefSeq" id="WP_394475429.1">
    <property type="nucleotide sequence ID" value="NZ_JBIGHV010000001.1"/>
</dbReference>
<evidence type="ECO:0000256" key="5">
    <source>
        <dbReference type="ARBA" id="ARBA00022692"/>
    </source>
</evidence>
<evidence type="ECO:0000313" key="10">
    <source>
        <dbReference type="EMBL" id="MFG6428500.1"/>
    </source>
</evidence>
<feature type="transmembrane region" description="Helical" evidence="8">
    <location>
        <begin position="161"/>
        <end position="194"/>
    </location>
</feature>
<evidence type="ECO:0000313" key="11">
    <source>
        <dbReference type="Proteomes" id="UP001606210"/>
    </source>
</evidence>
<keyword evidence="3 10" id="KW-0328">Glycosyltransferase</keyword>
<keyword evidence="5 8" id="KW-0812">Transmembrane</keyword>
<dbReference type="Proteomes" id="UP001606210">
    <property type="component" value="Unassembled WGS sequence"/>
</dbReference>
<evidence type="ECO:0000256" key="6">
    <source>
        <dbReference type="ARBA" id="ARBA00022989"/>
    </source>
</evidence>
<dbReference type="EMBL" id="JBIGHV010000001">
    <property type="protein sequence ID" value="MFG6428500.1"/>
    <property type="molecule type" value="Genomic_DNA"/>
</dbReference>
<organism evidence="10 11">
    <name type="scientific">Pelomonas parva</name>
    <dbReference type="NCBI Taxonomy" id="3299032"/>
    <lineage>
        <taxon>Bacteria</taxon>
        <taxon>Pseudomonadati</taxon>
        <taxon>Pseudomonadota</taxon>
        <taxon>Betaproteobacteria</taxon>
        <taxon>Burkholderiales</taxon>
        <taxon>Sphaerotilaceae</taxon>
        <taxon>Roseateles</taxon>
    </lineage>
</organism>
<dbReference type="EC" id="2.4.-.-" evidence="10"/>
<reference evidence="10 11" key="1">
    <citation type="submission" date="2024-08" db="EMBL/GenBank/DDBJ databases">
        <authorList>
            <person name="Lu H."/>
        </authorList>
    </citation>
    <scope>NUCLEOTIDE SEQUENCE [LARGE SCALE GENOMIC DNA]</scope>
    <source>
        <strain evidence="10 11">LYH14W</strain>
    </source>
</reference>
<keyword evidence="4 10" id="KW-0808">Transferase</keyword>
<feature type="transmembrane region" description="Helical" evidence="8">
    <location>
        <begin position="348"/>
        <end position="369"/>
    </location>
</feature>
<evidence type="ECO:0000256" key="8">
    <source>
        <dbReference type="SAM" id="Phobius"/>
    </source>
</evidence>
<dbReference type="PANTHER" id="PTHR33908">
    <property type="entry name" value="MANNOSYLTRANSFERASE YKCB-RELATED"/>
    <property type="match status" value="1"/>
</dbReference>
<evidence type="ECO:0000256" key="2">
    <source>
        <dbReference type="ARBA" id="ARBA00022475"/>
    </source>
</evidence>
<keyword evidence="2" id="KW-1003">Cell membrane</keyword>
<dbReference type="Pfam" id="PF13231">
    <property type="entry name" value="PMT_2"/>
    <property type="match status" value="1"/>
</dbReference>
<proteinExistence type="predicted"/>
<feature type="transmembrane region" description="Helical" evidence="8">
    <location>
        <begin position="206"/>
        <end position="227"/>
    </location>
</feature>
<feature type="transmembrane region" description="Helical" evidence="8">
    <location>
        <begin position="136"/>
        <end position="154"/>
    </location>
</feature>
<feature type="transmembrane region" description="Helical" evidence="8">
    <location>
        <begin position="12"/>
        <end position="33"/>
    </location>
</feature>
<keyword evidence="6 8" id="KW-1133">Transmembrane helix</keyword>
<sequence>MRLNKLSPLLTVHAIIVAAFCLIFLAGAVLLTVEPDEVWNLMSTMKAFGLPQPPTSALDAPVTTTGGLHALLHGLVALVHSGDILLHRLVSVVAALCLLALVYRTLRRHVGNSALAAAGTAVFVTAPGFLLQASLATSEIIATMVFLLAALYWVGPGHRSAVGALAAGVLFGLACATRMTCLSMLPALLLWAVFAGRGWPVRLAHALLAVATAGSVFAACVAGYVVAFADVPWHDAVAAAGSASGVARGYDGVLLRLNYAVVGEGVMPVLALLALTGWICSRLVAQREGDATLQLCSFLLFAGLSGWLAWLVKAPISHVRYLWPAIPLLWLAGLLLAASALARAERPRVLWIAHAVVVASCAVQGLLNVRMLAVGESLMLVYEAARRTPLSRPGSYGVPRANQEAMARHLAELPSTANVTAFLPQAAYPLTYLGGRTVGRWQVTQGASADDYQLVQPTDPIWVGDWDRIGWVKTHMTLEQAYGDYALYRGRGVRTPGARSPGVD</sequence>
<accession>A0ABW7EYF7</accession>
<dbReference type="PANTHER" id="PTHR33908:SF11">
    <property type="entry name" value="MEMBRANE PROTEIN"/>
    <property type="match status" value="1"/>
</dbReference>